<comment type="caution">
    <text evidence="4">The sequence shown here is derived from an EMBL/GenBank/DDBJ whole genome shotgun (WGS) entry which is preliminary data.</text>
</comment>
<comment type="similarity">
    <text evidence="1">Belongs to the HypE family.</text>
</comment>
<gene>
    <name evidence="4" type="primary">hypE</name>
    <name evidence="4" type="ORF">FNQ90_02155</name>
</gene>
<dbReference type="InterPro" id="IPR036676">
    <property type="entry name" value="PurM-like_C_sf"/>
</dbReference>
<dbReference type="NCBIfam" id="TIGR02124">
    <property type="entry name" value="hypE"/>
    <property type="match status" value="1"/>
</dbReference>
<dbReference type="EMBL" id="VKHT01000030">
    <property type="protein sequence ID" value="MBB0242941.1"/>
    <property type="molecule type" value="Genomic_DNA"/>
</dbReference>
<dbReference type="PANTHER" id="PTHR30303">
    <property type="entry name" value="HYDROGENASE ISOENZYMES FORMATION PROTEIN HYPE"/>
    <property type="match status" value="1"/>
</dbReference>
<evidence type="ECO:0000259" key="2">
    <source>
        <dbReference type="Pfam" id="PF00586"/>
    </source>
</evidence>
<dbReference type="AlphaFoldDB" id="A0A7W3T9X3"/>
<dbReference type="PANTHER" id="PTHR30303:SF0">
    <property type="entry name" value="CARBAMOYL DEHYDRATASE HYPE"/>
    <property type="match status" value="1"/>
</dbReference>
<dbReference type="CDD" id="cd02197">
    <property type="entry name" value="HypE"/>
    <property type="match status" value="1"/>
</dbReference>
<feature type="domain" description="PurM-like N-terminal" evidence="2">
    <location>
        <begin position="43"/>
        <end position="154"/>
    </location>
</feature>
<protein>
    <submittedName>
        <fullName evidence="4">Hydrogenase expression/formation protein HypE</fullName>
    </submittedName>
</protein>
<evidence type="ECO:0000313" key="4">
    <source>
        <dbReference type="EMBL" id="MBB0242941.1"/>
    </source>
</evidence>
<dbReference type="Proteomes" id="UP000538929">
    <property type="component" value="Unassembled WGS sequence"/>
</dbReference>
<evidence type="ECO:0000256" key="1">
    <source>
        <dbReference type="ARBA" id="ARBA00006243"/>
    </source>
</evidence>
<dbReference type="RefSeq" id="WP_182604686.1">
    <property type="nucleotide sequence ID" value="NZ_VKHT01000030.1"/>
</dbReference>
<dbReference type="Gene3D" id="3.30.1330.10">
    <property type="entry name" value="PurM-like, N-terminal domain"/>
    <property type="match status" value="1"/>
</dbReference>
<keyword evidence="5" id="KW-1185">Reference proteome</keyword>
<name>A0A7W3T9X3_9ACTN</name>
<evidence type="ECO:0000259" key="3">
    <source>
        <dbReference type="Pfam" id="PF02769"/>
    </source>
</evidence>
<dbReference type="Gene3D" id="3.90.650.10">
    <property type="entry name" value="PurM-like C-terminal domain"/>
    <property type="match status" value="1"/>
</dbReference>
<evidence type="ECO:0000313" key="5">
    <source>
        <dbReference type="Proteomes" id="UP000538929"/>
    </source>
</evidence>
<sequence length="342" mass="37003">MDRSKYDNSSEIVLDHGSGAQLSHELVSLIVETLGDVYLGEMEDSAMLPIEGGRIAMTTDSFVVDPPFFGNGDIGKIAVCGTVNDLAVVGSKPLYLTLGMILETGLPMERLVRVLTSIRETAREAGVRIVCGDTKVVRKGEADRIYLNTAGVGVFEREPLRMGRVRPGDRVILSGPIGNHTVHLLSIREGLGFEQRVLSDCAPLNGLLETVFGRVEEGMVRSVRDVTRGGLAAVLHEYADALGHTVRVDQETLPIQPETAMAMDMLGIDPIHTANEGCLCLFVAPAAEERVLAALRSHRYGNRAVTIGEVTGRADPLVLLRDRAGRESVLEELRGAELPRLC</sequence>
<proteinExistence type="inferred from homology"/>
<reference evidence="5" key="1">
    <citation type="submission" date="2019-10" db="EMBL/GenBank/DDBJ databases">
        <title>Streptomyces sp. nov., a novel actinobacterium isolated from alkaline environment.</title>
        <authorList>
            <person name="Golinska P."/>
        </authorList>
    </citation>
    <scope>NUCLEOTIDE SEQUENCE [LARGE SCALE GENOMIC DNA]</scope>
    <source>
        <strain evidence="5">DSM 42118</strain>
    </source>
</reference>
<feature type="domain" description="PurM-like C-terminal" evidence="3">
    <location>
        <begin position="166"/>
        <end position="314"/>
    </location>
</feature>
<dbReference type="SUPFAM" id="SSF56042">
    <property type="entry name" value="PurM C-terminal domain-like"/>
    <property type="match status" value="1"/>
</dbReference>
<dbReference type="SUPFAM" id="SSF55326">
    <property type="entry name" value="PurM N-terminal domain-like"/>
    <property type="match status" value="1"/>
</dbReference>
<dbReference type="InterPro" id="IPR010918">
    <property type="entry name" value="PurM-like_C_dom"/>
</dbReference>
<dbReference type="Pfam" id="PF00586">
    <property type="entry name" value="AIRS"/>
    <property type="match status" value="1"/>
</dbReference>
<dbReference type="PIRSF" id="PIRSF005644">
    <property type="entry name" value="Hdrgns_mtr_HypE"/>
    <property type="match status" value="1"/>
</dbReference>
<dbReference type="InterPro" id="IPR016188">
    <property type="entry name" value="PurM-like_N"/>
</dbReference>
<organism evidence="4 5">
    <name type="scientific">Streptomyces alkaliphilus</name>
    <dbReference type="NCBI Taxonomy" id="1472722"/>
    <lineage>
        <taxon>Bacteria</taxon>
        <taxon>Bacillati</taxon>
        <taxon>Actinomycetota</taxon>
        <taxon>Actinomycetes</taxon>
        <taxon>Kitasatosporales</taxon>
        <taxon>Streptomycetaceae</taxon>
        <taxon>Streptomyces</taxon>
    </lineage>
</organism>
<dbReference type="InterPro" id="IPR011854">
    <property type="entry name" value="HypE"/>
</dbReference>
<dbReference type="InterPro" id="IPR036921">
    <property type="entry name" value="PurM-like_N_sf"/>
</dbReference>
<dbReference type="GO" id="GO:0051604">
    <property type="term" value="P:protein maturation"/>
    <property type="evidence" value="ECO:0007669"/>
    <property type="project" value="TreeGrafter"/>
</dbReference>
<accession>A0A7W3T9X3</accession>
<dbReference type="Pfam" id="PF02769">
    <property type="entry name" value="AIRS_C"/>
    <property type="match status" value="1"/>
</dbReference>